<gene>
    <name evidence="1" type="primary">ORF126314</name>
</gene>
<organism evidence="1">
    <name type="scientific">Arion vulgaris</name>
    <dbReference type="NCBI Taxonomy" id="1028688"/>
    <lineage>
        <taxon>Eukaryota</taxon>
        <taxon>Metazoa</taxon>
        <taxon>Spiralia</taxon>
        <taxon>Lophotrochozoa</taxon>
        <taxon>Mollusca</taxon>
        <taxon>Gastropoda</taxon>
        <taxon>Heterobranchia</taxon>
        <taxon>Euthyneura</taxon>
        <taxon>Panpulmonata</taxon>
        <taxon>Eupulmonata</taxon>
        <taxon>Stylommatophora</taxon>
        <taxon>Helicina</taxon>
        <taxon>Arionoidea</taxon>
        <taxon>Arionidae</taxon>
        <taxon>Arion</taxon>
    </lineage>
</organism>
<reference evidence="1" key="1">
    <citation type="submission" date="2014-12" db="EMBL/GenBank/DDBJ databases">
        <title>Insight into the proteome of Arion vulgaris.</title>
        <authorList>
            <person name="Aradska J."/>
            <person name="Bulat T."/>
            <person name="Smidak R."/>
            <person name="Sarate P."/>
            <person name="Gangsoo J."/>
            <person name="Sialana F."/>
            <person name="Bilban M."/>
            <person name="Lubec G."/>
        </authorList>
    </citation>
    <scope>NUCLEOTIDE SEQUENCE</scope>
    <source>
        <tissue evidence="1">Skin</tissue>
    </source>
</reference>
<accession>A0A0B7AND6</accession>
<name>A0A0B7AND6_9EUPU</name>
<protein>
    <submittedName>
        <fullName evidence="1">Uncharacterized protein</fullName>
    </submittedName>
</protein>
<dbReference type="AlphaFoldDB" id="A0A0B7AND6"/>
<sequence length="66" mass="7528">MRLKKGMPLMVQVEKTVEIISTIDAISKQEEWVMTSKYGAYYLTAIITLGRKCREWCSGNADLTIN</sequence>
<proteinExistence type="predicted"/>
<evidence type="ECO:0000313" key="1">
    <source>
        <dbReference type="EMBL" id="CEK81486.1"/>
    </source>
</evidence>
<dbReference type="EMBL" id="HACG01034621">
    <property type="protein sequence ID" value="CEK81486.1"/>
    <property type="molecule type" value="Transcribed_RNA"/>
</dbReference>